<proteinExistence type="predicted"/>
<evidence type="ECO:0000313" key="2">
    <source>
        <dbReference type="Proteomes" id="UP000028582"/>
    </source>
</evidence>
<reference evidence="1 2" key="1">
    <citation type="submission" date="2013-11" db="EMBL/GenBank/DDBJ databases">
        <title>The Genome Sequence of Phytophthora parasitica P1976.</title>
        <authorList>
            <consortium name="The Broad Institute Genomics Platform"/>
            <person name="Russ C."/>
            <person name="Tyler B."/>
            <person name="Panabieres F."/>
            <person name="Shan W."/>
            <person name="Tripathy S."/>
            <person name="Grunwald N."/>
            <person name="Machado M."/>
            <person name="Johnson C.S."/>
            <person name="Walker B."/>
            <person name="Young S."/>
            <person name="Zeng Q."/>
            <person name="Gargeya S."/>
            <person name="Fitzgerald M."/>
            <person name="Haas B."/>
            <person name="Abouelleil A."/>
            <person name="Allen A.W."/>
            <person name="Alvarado L."/>
            <person name="Arachchi H.M."/>
            <person name="Berlin A.M."/>
            <person name="Chapman S.B."/>
            <person name="Gainer-Dewar J."/>
            <person name="Goldberg J."/>
            <person name="Griggs A."/>
            <person name="Gujja S."/>
            <person name="Hansen M."/>
            <person name="Howarth C."/>
            <person name="Imamovic A."/>
            <person name="Ireland A."/>
            <person name="Larimer J."/>
            <person name="McCowan C."/>
            <person name="Murphy C."/>
            <person name="Pearson M."/>
            <person name="Poon T.W."/>
            <person name="Priest M."/>
            <person name="Roberts A."/>
            <person name="Saif S."/>
            <person name="Shea T."/>
            <person name="Sisk P."/>
            <person name="Sykes S."/>
            <person name="Wortman J."/>
            <person name="Nusbaum C."/>
            <person name="Birren B."/>
        </authorList>
    </citation>
    <scope>NUCLEOTIDE SEQUENCE [LARGE SCALE GENOMIC DNA]</scope>
    <source>
        <strain evidence="1 2">P1976</strain>
    </source>
</reference>
<organism evidence="1 2">
    <name type="scientific">Phytophthora nicotianae P1976</name>
    <dbReference type="NCBI Taxonomy" id="1317066"/>
    <lineage>
        <taxon>Eukaryota</taxon>
        <taxon>Sar</taxon>
        <taxon>Stramenopiles</taxon>
        <taxon>Oomycota</taxon>
        <taxon>Peronosporomycetes</taxon>
        <taxon>Peronosporales</taxon>
        <taxon>Peronosporaceae</taxon>
        <taxon>Phytophthora</taxon>
    </lineage>
</organism>
<accession>A0A080Z0D9</accession>
<dbReference type="AlphaFoldDB" id="A0A080Z0D9"/>
<comment type="caution">
    <text evidence="1">The sequence shown here is derived from an EMBL/GenBank/DDBJ whole genome shotgun (WGS) entry which is preliminary data.</text>
</comment>
<name>A0A080Z0D9_PHYNI</name>
<dbReference type="Proteomes" id="UP000028582">
    <property type="component" value="Unassembled WGS sequence"/>
</dbReference>
<gene>
    <name evidence="1" type="ORF">F444_21667</name>
</gene>
<protein>
    <submittedName>
        <fullName evidence="1">Uncharacterized protein</fullName>
    </submittedName>
</protein>
<dbReference type="EMBL" id="ANJA01004006">
    <property type="protein sequence ID" value="ETO60100.1"/>
    <property type="molecule type" value="Genomic_DNA"/>
</dbReference>
<sequence>MDDADAVDYKLDMTDDELRDILNRDGQYTLKSIAVTYKCDLLLTVIAAPGVPHARRLRTQSLRWP</sequence>
<evidence type="ECO:0000313" key="1">
    <source>
        <dbReference type="EMBL" id="ETO60100.1"/>
    </source>
</evidence>